<dbReference type="GO" id="GO:0005634">
    <property type="term" value="C:nucleus"/>
    <property type="evidence" value="ECO:0007669"/>
    <property type="project" value="UniProtKB-SubCell"/>
</dbReference>
<dbReference type="PANTHER" id="PTHR47025:SF9">
    <property type="entry name" value="PROTEIN, PUTATIVE-RELATED"/>
    <property type="match status" value="1"/>
</dbReference>
<dbReference type="GO" id="GO:0000977">
    <property type="term" value="F:RNA polymerase II transcription regulatory region sequence-specific DNA binding"/>
    <property type="evidence" value="ECO:0007669"/>
    <property type="project" value="TreeGrafter"/>
</dbReference>
<evidence type="ECO:0000256" key="1">
    <source>
        <dbReference type="ARBA" id="ARBA00004123"/>
    </source>
</evidence>
<dbReference type="InterPro" id="IPR032308">
    <property type="entry name" value="TDBD"/>
</dbReference>
<sequence length="620" mass="68527">MNKGFWMAKGPGCLTDGEMTYDNSSRIEPKRSHQWFMEGTEAELFPNKKQAVEVSGHNSFSGLLNSNVSPWGNASSFHSVAGQYNERLFDPETARTINFDDRNIPSVGTGNINMGRKVIEDPFGNDSSFGLSISHTLEDPRSGINYGGIRKVKVSQVKDSENFMSMSMGQAYTRGDNNNMSMPHAYSKTDDSSISMGLSFNRGDDNIILMGDTYNRDNNNFISMGQPYNKGDESNVLMGHTYKENNNGISMGQSFSKDDDNITTIGQTFNKGDDNTISMSDTFKENNNAMSMSQSFSKGDNNITTMGQTFNKGDDNTISMGHFFKENSNGIPMGQSFSKGDNNITAMGQTFNKEDDNTISMGHSYNKVDDNTITMGRTYSKVNNNNVSVGHSFSKGESNIISFGGFHDDEDINSSGRLICSYDLLMGQSSAQRSEALNEKGLVESNSDALVSAAQMTASGVETVSKKKEEQKGSKKVPPNNFPSNVRSLLSTGMLDGVPVKYIAWSREKELRGIIKGSGYLCGCQSCNFSKAINAYEFERHAGCKTKHPNNHIYFENGKTIYGIVQELRNTPQNLLFEVIQTITGSPINQKSFRLWKESFLAATRELQRIYGKDEGKQLS</sequence>
<organism evidence="5">
    <name type="scientific">Davidia involucrata</name>
    <name type="common">Dove tree</name>
    <dbReference type="NCBI Taxonomy" id="16924"/>
    <lineage>
        <taxon>Eukaryota</taxon>
        <taxon>Viridiplantae</taxon>
        <taxon>Streptophyta</taxon>
        <taxon>Embryophyta</taxon>
        <taxon>Tracheophyta</taxon>
        <taxon>Spermatophyta</taxon>
        <taxon>Magnoliopsida</taxon>
        <taxon>eudicotyledons</taxon>
        <taxon>Gunneridae</taxon>
        <taxon>Pentapetalae</taxon>
        <taxon>asterids</taxon>
        <taxon>Cornales</taxon>
        <taxon>Nyssaceae</taxon>
        <taxon>Davidia</taxon>
    </lineage>
</organism>
<comment type="subcellular location">
    <subcellularLocation>
        <location evidence="1">Nucleus</location>
    </subcellularLocation>
</comment>
<evidence type="ECO:0000256" key="2">
    <source>
        <dbReference type="ARBA" id="ARBA00023242"/>
    </source>
</evidence>
<dbReference type="Pfam" id="PF16135">
    <property type="entry name" value="TDBD"/>
    <property type="match status" value="1"/>
</dbReference>
<protein>
    <recommendedName>
        <fullName evidence="4">Tify domain-containing protein</fullName>
    </recommendedName>
</protein>
<dbReference type="PANTHER" id="PTHR47025">
    <property type="entry name" value="AUTOIMMUNE REGULATOR"/>
    <property type="match status" value="1"/>
</dbReference>
<proteinExistence type="predicted"/>
<evidence type="ECO:0000313" key="5">
    <source>
        <dbReference type="EMBL" id="MPA68124.1"/>
    </source>
</evidence>
<accession>A0A5B7BI22</accession>
<gene>
    <name evidence="5" type="ORF">Din_037565</name>
</gene>
<dbReference type="EMBL" id="GHES01037565">
    <property type="protein sequence ID" value="MPA68124.1"/>
    <property type="molecule type" value="Transcribed_RNA"/>
</dbReference>
<feature type="compositionally biased region" description="Basic and acidic residues" evidence="3">
    <location>
        <begin position="464"/>
        <end position="473"/>
    </location>
</feature>
<dbReference type="GO" id="GO:0042393">
    <property type="term" value="F:histone binding"/>
    <property type="evidence" value="ECO:0007669"/>
    <property type="project" value="TreeGrafter"/>
</dbReference>
<keyword evidence="2" id="KW-0539">Nucleus</keyword>
<reference evidence="5" key="1">
    <citation type="submission" date="2019-08" db="EMBL/GenBank/DDBJ databases">
        <title>Reference gene set and small RNA set construction with multiple tissues from Davidia involucrata Baill.</title>
        <authorList>
            <person name="Yang H."/>
            <person name="Zhou C."/>
            <person name="Li G."/>
            <person name="Wang J."/>
            <person name="Gao P."/>
            <person name="Wang M."/>
            <person name="Wang R."/>
            <person name="Zhao Y."/>
        </authorList>
    </citation>
    <scope>NUCLEOTIDE SEQUENCE</scope>
    <source>
        <tissue evidence="5">Mixed with DoveR01_LX</tissue>
    </source>
</reference>
<evidence type="ECO:0000256" key="3">
    <source>
        <dbReference type="SAM" id="MobiDB-lite"/>
    </source>
</evidence>
<dbReference type="GO" id="GO:0045944">
    <property type="term" value="P:positive regulation of transcription by RNA polymerase II"/>
    <property type="evidence" value="ECO:0007669"/>
    <property type="project" value="TreeGrafter"/>
</dbReference>
<name>A0A5B7BI22_DAVIN</name>
<feature type="domain" description="Tify" evidence="4">
    <location>
        <begin position="513"/>
        <end position="567"/>
    </location>
</feature>
<feature type="region of interest" description="Disordered" evidence="3">
    <location>
        <begin position="460"/>
        <end position="483"/>
    </location>
</feature>
<evidence type="ECO:0000259" key="4">
    <source>
        <dbReference type="Pfam" id="PF16135"/>
    </source>
</evidence>
<dbReference type="AlphaFoldDB" id="A0A5B7BI22"/>
<dbReference type="GO" id="GO:0003682">
    <property type="term" value="F:chromatin binding"/>
    <property type="evidence" value="ECO:0007669"/>
    <property type="project" value="TreeGrafter"/>
</dbReference>